<dbReference type="RefSeq" id="WP_184176177.1">
    <property type="nucleotide sequence ID" value="NZ_JACHGF010000006.1"/>
</dbReference>
<organism evidence="1 2">
    <name type="scientific">Rhabdobacter roseus</name>
    <dbReference type="NCBI Taxonomy" id="1655419"/>
    <lineage>
        <taxon>Bacteria</taxon>
        <taxon>Pseudomonadati</taxon>
        <taxon>Bacteroidota</taxon>
        <taxon>Cytophagia</taxon>
        <taxon>Cytophagales</taxon>
        <taxon>Cytophagaceae</taxon>
        <taxon>Rhabdobacter</taxon>
    </lineage>
</organism>
<dbReference type="Proteomes" id="UP000557307">
    <property type="component" value="Unassembled WGS sequence"/>
</dbReference>
<dbReference type="InterPro" id="IPR036287">
    <property type="entry name" value="Rv1873-like_sf"/>
</dbReference>
<accession>A0A840TZZ9</accession>
<sequence length="146" mass="16786">MHASDELERFLTGQENVYPVALQEIKNGRKRSHWMWFVFPQVVGLGQTETSRYYGIQSREEALRYLHHPVLGKRLVEISEALLTVENKTASAIFGYPDDLKLKSSMTLFSAVSEEGSVFQRVLDRYFAGEEDDKTKQILNRMQAQG</sequence>
<protein>
    <submittedName>
        <fullName evidence="1">Uncharacterized protein (DUF1810 family)</fullName>
    </submittedName>
</protein>
<dbReference type="SUPFAM" id="SSF140736">
    <property type="entry name" value="Rv1873-like"/>
    <property type="match status" value="1"/>
</dbReference>
<dbReference type="Pfam" id="PF08837">
    <property type="entry name" value="DUF1810"/>
    <property type="match status" value="1"/>
</dbReference>
<comment type="caution">
    <text evidence="1">The sequence shown here is derived from an EMBL/GenBank/DDBJ whole genome shotgun (WGS) entry which is preliminary data.</text>
</comment>
<evidence type="ECO:0000313" key="2">
    <source>
        <dbReference type="Proteomes" id="UP000557307"/>
    </source>
</evidence>
<dbReference type="EMBL" id="JACHGF010000006">
    <property type="protein sequence ID" value="MBB5285738.1"/>
    <property type="molecule type" value="Genomic_DNA"/>
</dbReference>
<keyword evidence="2" id="KW-1185">Reference proteome</keyword>
<name>A0A840TZZ9_9BACT</name>
<reference evidence="1 2" key="1">
    <citation type="submission" date="2020-08" db="EMBL/GenBank/DDBJ databases">
        <title>Genomic Encyclopedia of Type Strains, Phase IV (KMG-IV): sequencing the most valuable type-strain genomes for metagenomic binning, comparative biology and taxonomic classification.</title>
        <authorList>
            <person name="Goeker M."/>
        </authorList>
    </citation>
    <scope>NUCLEOTIDE SEQUENCE [LARGE SCALE GENOMIC DNA]</scope>
    <source>
        <strain evidence="1 2">DSM 105074</strain>
    </source>
</reference>
<dbReference type="InterPro" id="IPR014937">
    <property type="entry name" value="DUF1810"/>
</dbReference>
<proteinExistence type="predicted"/>
<evidence type="ECO:0000313" key="1">
    <source>
        <dbReference type="EMBL" id="MBB5285738.1"/>
    </source>
</evidence>
<dbReference type="Gene3D" id="1.25.40.380">
    <property type="entry name" value="Protein of unknown function DUF1810"/>
    <property type="match status" value="1"/>
</dbReference>
<gene>
    <name evidence="1" type="ORF">HNQ92_003898</name>
</gene>
<dbReference type="AlphaFoldDB" id="A0A840TZZ9"/>
<dbReference type="PIRSF" id="PIRSF008546">
    <property type="entry name" value="UCP008546"/>
    <property type="match status" value="1"/>
</dbReference>